<protein>
    <submittedName>
        <fullName evidence="1">SWPV1-140</fullName>
    </submittedName>
</protein>
<name>A0A1V0S7Y4_CNPV</name>
<sequence>MHIWDLKSCDKIPSHCPEQGYILIYNSGGGTCGKGNEDWFTPKQTMDELCNKPASTMSSTPKEVYSGDCKCTCERNVIRTSLEIYLLYRATPK</sequence>
<reference evidence="1 2" key="1">
    <citation type="journal article" date="2017" name="BMC Genomics">
        <title>Genomic characterization of two novel pathogenic avipoxviruses isolated from pacific shearwaters (Ardenna spp.).</title>
        <authorList>
            <person name="Sarker S."/>
            <person name="Das S."/>
            <person name="Lavers J.L."/>
            <person name="Hutton I."/>
            <person name="Helbig K."/>
            <person name="Imbery J."/>
            <person name="Upton C."/>
            <person name="Raidal S.R."/>
        </authorList>
    </citation>
    <scope>NUCLEOTIDE SEQUENCE [LARGE SCALE GENOMIC DNA]</scope>
    <source>
        <strain evidence="1 2">SWPV-1</strain>
    </source>
</reference>
<proteinExistence type="predicted"/>
<organism evidence="1 2">
    <name type="scientific">Shearwaterpox virus</name>
    <dbReference type="NCBI Taxonomy" id="1974596"/>
    <lineage>
        <taxon>Viruses</taxon>
        <taxon>Varidnaviria</taxon>
        <taxon>Bamfordvirae</taxon>
        <taxon>Nucleocytoviricota</taxon>
        <taxon>Pokkesviricetes</taxon>
        <taxon>Chitovirales</taxon>
        <taxon>Poxviridae</taxon>
        <taxon>Chordopoxvirinae</taxon>
        <taxon>Avipoxvirus</taxon>
        <taxon>Avipoxvirus canarypox</taxon>
        <taxon>Canarypox virus</taxon>
    </lineage>
</organism>
<dbReference type="EMBL" id="KX857216">
    <property type="protein sequence ID" value="ARF02727.1"/>
    <property type="molecule type" value="Genomic_DNA"/>
</dbReference>
<evidence type="ECO:0000313" key="1">
    <source>
        <dbReference type="EMBL" id="ARF02727.1"/>
    </source>
</evidence>
<gene>
    <name evidence="1" type="primary">SWPV1-140</name>
</gene>
<dbReference type="Proteomes" id="UP000315116">
    <property type="component" value="Segment"/>
</dbReference>
<accession>A0A1V0S7Y4</accession>
<evidence type="ECO:0000313" key="2">
    <source>
        <dbReference type="Proteomes" id="UP000315116"/>
    </source>
</evidence>